<name>A0A0G1U7J7_9BACT</name>
<keyword evidence="1" id="KW-0812">Transmembrane</keyword>
<comment type="caution">
    <text evidence="2">The sequence shown here is derived from an EMBL/GenBank/DDBJ whole genome shotgun (WGS) entry which is preliminary data.</text>
</comment>
<keyword evidence="1" id="KW-0472">Membrane</keyword>
<evidence type="ECO:0000313" key="3">
    <source>
        <dbReference type="Proteomes" id="UP000033882"/>
    </source>
</evidence>
<gene>
    <name evidence="2" type="ORF">UY19_C0006G0012</name>
</gene>
<feature type="transmembrane region" description="Helical" evidence="1">
    <location>
        <begin position="34"/>
        <end position="57"/>
    </location>
</feature>
<organism evidence="2 3">
    <name type="scientific">Candidatus Wolfebacteria bacterium GW2011_GWA2_47_9b</name>
    <dbReference type="NCBI Taxonomy" id="1619005"/>
    <lineage>
        <taxon>Bacteria</taxon>
        <taxon>Candidatus Wolfeibacteriota</taxon>
    </lineage>
</organism>
<proteinExistence type="predicted"/>
<evidence type="ECO:0000313" key="2">
    <source>
        <dbReference type="EMBL" id="KKU90074.1"/>
    </source>
</evidence>
<dbReference type="AlphaFoldDB" id="A0A0G1U7J7"/>
<keyword evidence="1" id="KW-1133">Transmembrane helix</keyword>
<evidence type="ECO:0000256" key="1">
    <source>
        <dbReference type="SAM" id="Phobius"/>
    </source>
</evidence>
<sequence length="73" mass="7820">MIVYLALVVIGALLGAYFGKRDEKAGKHRLCPGAWGGIAAGGALTGLMAAVFISAIIKPYHLDISQWIMLSWF</sequence>
<dbReference type="Proteomes" id="UP000033882">
    <property type="component" value="Unassembled WGS sequence"/>
</dbReference>
<dbReference type="EMBL" id="LCPB01000006">
    <property type="protein sequence ID" value="KKU90074.1"/>
    <property type="molecule type" value="Genomic_DNA"/>
</dbReference>
<reference evidence="2 3" key="1">
    <citation type="journal article" date="2015" name="Nature">
        <title>rRNA introns, odd ribosomes, and small enigmatic genomes across a large radiation of phyla.</title>
        <authorList>
            <person name="Brown C.T."/>
            <person name="Hug L.A."/>
            <person name="Thomas B.C."/>
            <person name="Sharon I."/>
            <person name="Castelle C.J."/>
            <person name="Singh A."/>
            <person name="Wilkins M.J."/>
            <person name="Williams K.H."/>
            <person name="Banfield J.F."/>
        </authorList>
    </citation>
    <scope>NUCLEOTIDE SEQUENCE [LARGE SCALE GENOMIC DNA]</scope>
</reference>
<protein>
    <submittedName>
        <fullName evidence="2">Uncharacterized protein</fullName>
    </submittedName>
</protein>
<accession>A0A0G1U7J7</accession>